<keyword evidence="2" id="KW-1185">Reference proteome</keyword>
<name>A0A498K4N6_MALDO</name>
<dbReference type="AlphaFoldDB" id="A0A498K4N6"/>
<reference evidence="1 2" key="1">
    <citation type="submission" date="2018-10" db="EMBL/GenBank/DDBJ databases">
        <title>A high-quality apple genome assembly.</title>
        <authorList>
            <person name="Hu J."/>
        </authorList>
    </citation>
    <scope>NUCLEOTIDE SEQUENCE [LARGE SCALE GENOMIC DNA]</scope>
    <source>
        <strain evidence="2">cv. HFTH1</strain>
        <tissue evidence="1">Young leaf</tissue>
    </source>
</reference>
<protein>
    <submittedName>
        <fullName evidence="1">Uncharacterized protein</fullName>
    </submittedName>
</protein>
<gene>
    <name evidence="1" type="ORF">DVH24_000857</name>
</gene>
<accession>A0A498K4N6</accession>
<organism evidence="1 2">
    <name type="scientific">Malus domestica</name>
    <name type="common">Apple</name>
    <name type="synonym">Pyrus malus</name>
    <dbReference type="NCBI Taxonomy" id="3750"/>
    <lineage>
        <taxon>Eukaryota</taxon>
        <taxon>Viridiplantae</taxon>
        <taxon>Streptophyta</taxon>
        <taxon>Embryophyta</taxon>
        <taxon>Tracheophyta</taxon>
        <taxon>Spermatophyta</taxon>
        <taxon>Magnoliopsida</taxon>
        <taxon>eudicotyledons</taxon>
        <taxon>Gunneridae</taxon>
        <taxon>Pentapetalae</taxon>
        <taxon>rosids</taxon>
        <taxon>fabids</taxon>
        <taxon>Rosales</taxon>
        <taxon>Rosaceae</taxon>
        <taxon>Amygdaloideae</taxon>
        <taxon>Maleae</taxon>
        <taxon>Malus</taxon>
    </lineage>
</organism>
<proteinExistence type="predicted"/>
<sequence>MDTRVPRVRKVLLALQKSHSTLLRSAFFFPNIKSLERLLSP</sequence>
<evidence type="ECO:0000313" key="2">
    <source>
        <dbReference type="Proteomes" id="UP000290289"/>
    </source>
</evidence>
<dbReference type="EMBL" id="RDQH01000330">
    <property type="protein sequence ID" value="RXI00623.1"/>
    <property type="molecule type" value="Genomic_DNA"/>
</dbReference>
<dbReference type="Proteomes" id="UP000290289">
    <property type="component" value="Chromosome 4"/>
</dbReference>
<evidence type="ECO:0000313" key="1">
    <source>
        <dbReference type="EMBL" id="RXI00623.1"/>
    </source>
</evidence>
<comment type="caution">
    <text evidence="1">The sequence shown here is derived from an EMBL/GenBank/DDBJ whole genome shotgun (WGS) entry which is preliminary data.</text>
</comment>